<dbReference type="PANTHER" id="PTHR45431:SF3">
    <property type="entry name" value="RHODANESE-LIKE DOMAIN-CONTAINING PROTEIN 15, CHLOROPLASTIC"/>
    <property type="match status" value="1"/>
</dbReference>
<gene>
    <name evidence="2" type="ORF">SAMN04488008_10437</name>
</gene>
<dbReference type="Gene3D" id="3.40.250.10">
    <property type="entry name" value="Rhodanese-like domain"/>
    <property type="match status" value="1"/>
</dbReference>
<reference evidence="3" key="1">
    <citation type="submission" date="2016-10" db="EMBL/GenBank/DDBJ databases">
        <authorList>
            <person name="Varghese N."/>
            <person name="Submissions S."/>
        </authorList>
    </citation>
    <scope>NUCLEOTIDE SEQUENCE [LARGE SCALE GENOMIC DNA]</scope>
    <source>
        <strain evidence="3">DSM 16471</strain>
    </source>
</reference>
<dbReference type="Pfam" id="PF00581">
    <property type="entry name" value="Rhodanese"/>
    <property type="match status" value="1"/>
</dbReference>
<dbReference type="PROSITE" id="PS50206">
    <property type="entry name" value="RHODANESE_3"/>
    <property type="match status" value="1"/>
</dbReference>
<dbReference type="InterPro" id="IPR052367">
    <property type="entry name" value="Thiosulfate_ST/Rhodanese-like"/>
</dbReference>
<dbReference type="OrthoDB" id="9808735at2"/>
<dbReference type="GO" id="GO:0016740">
    <property type="term" value="F:transferase activity"/>
    <property type="evidence" value="ECO:0007669"/>
    <property type="project" value="UniProtKB-KW"/>
</dbReference>
<proteinExistence type="predicted"/>
<dbReference type="STRING" id="228957.SAMN04488008_10437"/>
<dbReference type="SMART" id="SM00450">
    <property type="entry name" value="RHOD"/>
    <property type="match status" value="1"/>
</dbReference>
<evidence type="ECO:0000313" key="2">
    <source>
        <dbReference type="EMBL" id="SEL49433.1"/>
    </source>
</evidence>
<feature type="domain" description="Rhodanese" evidence="1">
    <location>
        <begin position="32"/>
        <end position="118"/>
    </location>
</feature>
<dbReference type="AlphaFoldDB" id="A0A1H7QNG0"/>
<keyword evidence="2" id="KW-0808">Transferase</keyword>
<dbReference type="SUPFAM" id="SSF52821">
    <property type="entry name" value="Rhodanese/Cell cycle control phosphatase"/>
    <property type="match status" value="1"/>
</dbReference>
<dbReference type="EMBL" id="FNZN01000004">
    <property type="protein sequence ID" value="SEL49433.1"/>
    <property type="molecule type" value="Genomic_DNA"/>
</dbReference>
<evidence type="ECO:0000259" key="1">
    <source>
        <dbReference type="PROSITE" id="PS50206"/>
    </source>
</evidence>
<protein>
    <submittedName>
        <fullName evidence="2">Rhodanese-related sulfurtransferase</fullName>
    </submittedName>
</protein>
<evidence type="ECO:0000313" key="3">
    <source>
        <dbReference type="Proteomes" id="UP000198990"/>
    </source>
</evidence>
<sequence>MKNILFFIILISAQFGFAQMESRSITEFKSFDSSKEILLDVRTPKEFAEGYIDGALNIDWFSPNFNQKVASIDKNKTIYVYCKKGGRSLKSQARLKELGFLHVINLEGGYDMWKLSKD</sequence>
<organism evidence="2 3">
    <name type="scientific">Maribacter orientalis</name>
    <dbReference type="NCBI Taxonomy" id="228957"/>
    <lineage>
        <taxon>Bacteria</taxon>
        <taxon>Pseudomonadati</taxon>
        <taxon>Bacteroidota</taxon>
        <taxon>Flavobacteriia</taxon>
        <taxon>Flavobacteriales</taxon>
        <taxon>Flavobacteriaceae</taxon>
        <taxon>Maribacter</taxon>
    </lineage>
</organism>
<dbReference type="InterPro" id="IPR036873">
    <property type="entry name" value="Rhodanese-like_dom_sf"/>
</dbReference>
<dbReference type="InterPro" id="IPR001763">
    <property type="entry name" value="Rhodanese-like_dom"/>
</dbReference>
<accession>A0A1H7QNG0</accession>
<dbReference type="RefSeq" id="WP_091623392.1">
    <property type="nucleotide sequence ID" value="NZ_FNZN01000004.1"/>
</dbReference>
<keyword evidence="3" id="KW-1185">Reference proteome</keyword>
<dbReference type="CDD" id="cd00158">
    <property type="entry name" value="RHOD"/>
    <property type="match status" value="1"/>
</dbReference>
<name>A0A1H7QNG0_9FLAO</name>
<dbReference type="PANTHER" id="PTHR45431">
    <property type="entry name" value="RHODANESE-LIKE DOMAIN-CONTAINING PROTEIN 15, CHLOROPLASTIC"/>
    <property type="match status" value="1"/>
</dbReference>
<dbReference type="Proteomes" id="UP000198990">
    <property type="component" value="Unassembled WGS sequence"/>
</dbReference>